<accession>A0A8H4ASN2</accession>
<proteinExistence type="predicted"/>
<keyword evidence="1" id="KW-1133">Transmembrane helix</keyword>
<keyword evidence="1" id="KW-0812">Transmembrane</keyword>
<dbReference type="OrthoDB" id="2406474at2759"/>
<gene>
    <name evidence="2" type="ORF">F8M41_013032</name>
</gene>
<keyword evidence="1" id="KW-0472">Membrane</keyword>
<dbReference type="AlphaFoldDB" id="A0A8H4ASN2"/>
<feature type="transmembrane region" description="Helical" evidence="1">
    <location>
        <begin position="21"/>
        <end position="43"/>
    </location>
</feature>
<reference evidence="2 3" key="1">
    <citation type="journal article" date="2019" name="Environ. Microbiol.">
        <title>At the nexus of three kingdoms: the genome of the mycorrhizal fungus Gigaspora margarita provides insights into plant, endobacterial and fungal interactions.</title>
        <authorList>
            <person name="Venice F."/>
            <person name="Ghignone S."/>
            <person name="Salvioli di Fossalunga A."/>
            <person name="Amselem J."/>
            <person name="Novero M."/>
            <person name="Xianan X."/>
            <person name="Sedzielewska Toro K."/>
            <person name="Morin E."/>
            <person name="Lipzen A."/>
            <person name="Grigoriev I.V."/>
            <person name="Henrissat B."/>
            <person name="Martin F.M."/>
            <person name="Bonfante P."/>
        </authorList>
    </citation>
    <scope>NUCLEOTIDE SEQUENCE [LARGE SCALE GENOMIC DNA]</scope>
    <source>
        <strain evidence="2 3">BEG34</strain>
    </source>
</reference>
<evidence type="ECO:0000256" key="1">
    <source>
        <dbReference type="SAM" id="Phobius"/>
    </source>
</evidence>
<keyword evidence="3" id="KW-1185">Reference proteome</keyword>
<evidence type="ECO:0000313" key="3">
    <source>
        <dbReference type="Proteomes" id="UP000439903"/>
    </source>
</evidence>
<evidence type="ECO:0000313" key="2">
    <source>
        <dbReference type="EMBL" id="KAF0528733.1"/>
    </source>
</evidence>
<sequence>MITDLFRLSYSEPKSVKIFRRLIIVISVGLSIAVFIILCIGIHDELPSINVFYRASNKLPTPNIYLYYNYNFTVGCAISNNTGNYNCNNAISKTTYDTSQSKYLVAFSSNYTITSRITYTLSINITDPRYNVSNQTDYMEMFAYDKEYDLNIIPLSGQEIQFEESLPLKNMYFFGQPRNDIAHYEWTFDRCIRHALISDILSYFGRQRYINIPYIDSHMSTVSTANSDLRTNNYYAILQFITSPPFIVTEETEQRSKTILNVLGVIGGIWSFVVAFYIFLFGPGLISPWGFVQSKLFKSRYKKDVLPFVYEPDTADDFNTSIQKRLNNLEKRIEFYDRFIFDDPLLNFIKQESQPIIKHTTEKK</sequence>
<dbReference type="EMBL" id="WTPW01000265">
    <property type="protein sequence ID" value="KAF0528733.1"/>
    <property type="molecule type" value="Genomic_DNA"/>
</dbReference>
<dbReference type="Proteomes" id="UP000439903">
    <property type="component" value="Unassembled WGS sequence"/>
</dbReference>
<feature type="transmembrane region" description="Helical" evidence="1">
    <location>
        <begin position="259"/>
        <end position="292"/>
    </location>
</feature>
<name>A0A8H4ASN2_GIGMA</name>
<protein>
    <submittedName>
        <fullName evidence="2">Uncharacterized protein</fullName>
    </submittedName>
</protein>
<comment type="caution">
    <text evidence="2">The sequence shown here is derived from an EMBL/GenBank/DDBJ whole genome shotgun (WGS) entry which is preliminary data.</text>
</comment>
<organism evidence="2 3">
    <name type="scientific">Gigaspora margarita</name>
    <dbReference type="NCBI Taxonomy" id="4874"/>
    <lineage>
        <taxon>Eukaryota</taxon>
        <taxon>Fungi</taxon>
        <taxon>Fungi incertae sedis</taxon>
        <taxon>Mucoromycota</taxon>
        <taxon>Glomeromycotina</taxon>
        <taxon>Glomeromycetes</taxon>
        <taxon>Diversisporales</taxon>
        <taxon>Gigasporaceae</taxon>
        <taxon>Gigaspora</taxon>
    </lineage>
</organism>